<evidence type="ECO:0000313" key="4">
    <source>
        <dbReference type="Proteomes" id="UP000283509"/>
    </source>
</evidence>
<dbReference type="OrthoDB" id="204058at2759"/>
<feature type="domain" description="Carbohydrate kinase PfkB" evidence="2">
    <location>
        <begin position="83"/>
        <end position="207"/>
    </location>
</feature>
<keyword evidence="1" id="KW-0472">Membrane</keyword>
<keyword evidence="1" id="KW-0812">Transmembrane</keyword>
<dbReference type="InterPro" id="IPR052562">
    <property type="entry name" value="Ketohexokinase-related"/>
</dbReference>
<reference evidence="3 4" key="2">
    <citation type="submission" date="2019-01" db="EMBL/GenBank/DDBJ databases">
        <title>The decoding of complex shrimp genome reveals the adaptation for benthos swimmer, frequently molting mechanism and breeding impact on genome.</title>
        <authorList>
            <person name="Sun Y."/>
            <person name="Gao Y."/>
            <person name="Yu Y."/>
        </authorList>
    </citation>
    <scope>NUCLEOTIDE SEQUENCE [LARGE SCALE GENOMIC DNA]</scope>
    <source>
        <tissue evidence="3">Muscle</tissue>
    </source>
</reference>
<keyword evidence="3" id="KW-0418">Kinase</keyword>
<name>A0A423T183_PENVA</name>
<dbReference type="Proteomes" id="UP000283509">
    <property type="component" value="Unassembled WGS sequence"/>
</dbReference>
<dbReference type="EMBL" id="QCYY01002443">
    <property type="protein sequence ID" value="ROT70299.1"/>
    <property type="molecule type" value="Genomic_DNA"/>
</dbReference>
<gene>
    <name evidence="3" type="ORF">C7M84_011399</name>
</gene>
<dbReference type="Pfam" id="PF00294">
    <property type="entry name" value="PfkB"/>
    <property type="match status" value="1"/>
</dbReference>
<dbReference type="GO" id="GO:0016301">
    <property type="term" value="F:kinase activity"/>
    <property type="evidence" value="ECO:0007669"/>
    <property type="project" value="UniProtKB-KW"/>
</dbReference>
<dbReference type="SUPFAM" id="SSF53613">
    <property type="entry name" value="Ribokinase-like"/>
    <property type="match status" value="1"/>
</dbReference>
<accession>A0A423T183</accession>
<sequence>MDRRIQTNPEIDRKLSRTRRESVTAFIIVIIGCCGGSLSPAAVFGLDVSNWQPKAKYSSLDIGSDTVLATAEQTTKEALIMLCVGHVCVDMINICSSYPEEDGKVGTTTKINRCHDQRWQRGGNAANNCTVLGLLGAKPSFLGTIAGSHEKTFLLDDFAKYNVDTKCVVVHEDCDCPASCVILSMETGSRTIIHSNKNLPELTVEDFCKVNLSAFRWVHFELCCTLVMVLYWSEGS</sequence>
<organism evidence="3 4">
    <name type="scientific">Penaeus vannamei</name>
    <name type="common">Whiteleg shrimp</name>
    <name type="synonym">Litopenaeus vannamei</name>
    <dbReference type="NCBI Taxonomy" id="6689"/>
    <lineage>
        <taxon>Eukaryota</taxon>
        <taxon>Metazoa</taxon>
        <taxon>Ecdysozoa</taxon>
        <taxon>Arthropoda</taxon>
        <taxon>Crustacea</taxon>
        <taxon>Multicrustacea</taxon>
        <taxon>Malacostraca</taxon>
        <taxon>Eumalacostraca</taxon>
        <taxon>Eucarida</taxon>
        <taxon>Decapoda</taxon>
        <taxon>Dendrobranchiata</taxon>
        <taxon>Penaeoidea</taxon>
        <taxon>Penaeidae</taxon>
        <taxon>Penaeus</taxon>
    </lineage>
</organism>
<reference evidence="3 4" key="1">
    <citation type="submission" date="2018-04" db="EMBL/GenBank/DDBJ databases">
        <authorList>
            <person name="Zhang X."/>
            <person name="Yuan J."/>
            <person name="Li F."/>
            <person name="Xiang J."/>
        </authorList>
    </citation>
    <scope>NUCLEOTIDE SEQUENCE [LARGE SCALE GENOMIC DNA]</scope>
    <source>
        <tissue evidence="3">Muscle</tissue>
    </source>
</reference>
<dbReference type="STRING" id="6689.A0A423T183"/>
<protein>
    <submittedName>
        <fullName evidence="3">Putative ketohexokinase isoform X2</fullName>
    </submittedName>
</protein>
<dbReference type="PANTHER" id="PTHR42774">
    <property type="entry name" value="PHOSPHOTRANSFERASE SYSTEM TRANSPORT PROTEIN"/>
    <property type="match status" value="1"/>
</dbReference>
<dbReference type="InterPro" id="IPR029056">
    <property type="entry name" value="Ribokinase-like"/>
</dbReference>
<comment type="caution">
    <text evidence="3">The sequence shown here is derived from an EMBL/GenBank/DDBJ whole genome shotgun (WGS) entry which is preliminary data.</text>
</comment>
<dbReference type="AlphaFoldDB" id="A0A423T183"/>
<evidence type="ECO:0000313" key="3">
    <source>
        <dbReference type="EMBL" id="ROT70299.1"/>
    </source>
</evidence>
<dbReference type="InterPro" id="IPR011611">
    <property type="entry name" value="PfkB_dom"/>
</dbReference>
<evidence type="ECO:0000256" key="1">
    <source>
        <dbReference type="SAM" id="Phobius"/>
    </source>
</evidence>
<dbReference type="PROSITE" id="PS51257">
    <property type="entry name" value="PROKAR_LIPOPROTEIN"/>
    <property type="match status" value="1"/>
</dbReference>
<proteinExistence type="predicted"/>
<keyword evidence="4" id="KW-1185">Reference proteome</keyword>
<evidence type="ECO:0000259" key="2">
    <source>
        <dbReference type="Pfam" id="PF00294"/>
    </source>
</evidence>
<feature type="transmembrane region" description="Helical" evidence="1">
    <location>
        <begin position="23"/>
        <end position="46"/>
    </location>
</feature>
<dbReference type="Gene3D" id="3.40.1190.20">
    <property type="match status" value="1"/>
</dbReference>
<keyword evidence="3" id="KW-0808">Transferase</keyword>
<keyword evidence="1" id="KW-1133">Transmembrane helix</keyword>
<dbReference type="PANTHER" id="PTHR42774:SF3">
    <property type="entry name" value="KETOHEXOKINASE"/>
    <property type="match status" value="1"/>
</dbReference>
<dbReference type="GO" id="GO:0006796">
    <property type="term" value="P:phosphate-containing compound metabolic process"/>
    <property type="evidence" value="ECO:0007669"/>
    <property type="project" value="UniProtKB-ARBA"/>
</dbReference>